<reference evidence="1" key="2">
    <citation type="submission" date="2021-01" db="EMBL/GenBank/DDBJ databases">
        <authorList>
            <person name="Schikora-Tamarit M.A."/>
        </authorList>
    </citation>
    <scope>NUCLEOTIDE SEQUENCE</scope>
    <source>
        <strain evidence="1">NCAIM Y.01608</strain>
    </source>
</reference>
<gene>
    <name evidence="1" type="ORF">OGATHE_004223</name>
</gene>
<keyword evidence="2" id="KW-1185">Reference proteome</keyword>
<dbReference type="Proteomes" id="UP000788993">
    <property type="component" value="Unassembled WGS sequence"/>
</dbReference>
<dbReference type="AlphaFoldDB" id="A0A9P8NYP5"/>
<accession>A0A9P8NYP5</accession>
<proteinExistence type="predicted"/>
<protein>
    <submittedName>
        <fullName evidence="1">Uncharacterized protein</fullName>
    </submittedName>
</protein>
<comment type="caution">
    <text evidence="1">The sequence shown here is derived from an EMBL/GenBank/DDBJ whole genome shotgun (WGS) entry which is preliminary data.</text>
</comment>
<reference evidence="1" key="1">
    <citation type="journal article" date="2021" name="Open Biol.">
        <title>Shared evolutionary footprints suggest mitochondrial oxidative damage underlies multiple complex I losses in fungi.</title>
        <authorList>
            <person name="Schikora-Tamarit M.A."/>
            <person name="Marcet-Houben M."/>
            <person name="Nosek J."/>
            <person name="Gabaldon T."/>
        </authorList>
    </citation>
    <scope>NUCLEOTIDE SEQUENCE</scope>
    <source>
        <strain evidence="1">NCAIM Y.01608</strain>
    </source>
</reference>
<evidence type="ECO:0000313" key="2">
    <source>
        <dbReference type="Proteomes" id="UP000788993"/>
    </source>
</evidence>
<dbReference type="EMBL" id="JAEUBD010001266">
    <property type="protein sequence ID" value="KAH3662648.1"/>
    <property type="molecule type" value="Genomic_DNA"/>
</dbReference>
<sequence>MSHLVDSGKVNIPKNKIVENTTELPKIYLQFPFTELKIAAITYPIITPKATITWYSDTRPPRHLRAQFSEIYAGTVPERRPSASPKMILPTSMTAKFLAAASKIAPTVKTIEDIIIVPFLPKMSFKGIRARAPPMAPNGVNPTTIDSCESDKLRSFGKYNAAPLIKDWSTPNNNPPTEARLAKYQINLSGFLSHLLDKNGFFPEACNSCSNVSMPSAILASFTSRYLPASIWIMRTPESESESPSKCSVSFFFSKSNEIICLCLLKLGLLRLYILWS</sequence>
<name>A0A9P8NYP5_9ASCO</name>
<organism evidence="1 2">
    <name type="scientific">Ogataea polymorpha</name>
    <dbReference type="NCBI Taxonomy" id="460523"/>
    <lineage>
        <taxon>Eukaryota</taxon>
        <taxon>Fungi</taxon>
        <taxon>Dikarya</taxon>
        <taxon>Ascomycota</taxon>
        <taxon>Saccharomycotina</taxon>
        <taxon>Pichiomycetes</taxon>
        <taxon>Pichiales</taxon>
        <taxon>Pichiaceae</taxon>
        <taxon>Ogataea</taxon>
    </lineage>
</organism>
<evidence type="ECO:0000313" key="1">
    <source>
        <dbReference type="EMBL" id="KAH3662648.1"/>
    </source>
</evidence>